<accession>A0A840E1M5</accession>
<evidence type="ECO:0000313" key="1">
    <source>
        <dbReference type="EMBL" id="MBB4075679.1"/>
    </source>
</evidence>
<organism evidence="1 2">
    <name type="scientific">Anoxybacteroides voinovskiense</name>
    <dbReference type="NCBI Taxonomy" id="230470"/>
    <lineage>
        <taxon>Bacteria</taxon>
        <taxon>Bacillati</taxon>
        <taxon>Bacillota</taxon>
        <taxon>Bacilli</taxon>
        <taxon>Bacillales</taxon>
        <taxon>Anoxybacillaceae</taxon>
        <taxon>Anoxybacteroides</taxon>
    </lineage>
</organism>
<dbReference type="AlphaFoldDB" id="A0A840E1M5"/>
<dbReference type="Proteomes" id="UP000559598">
    <property type="component" value="Unassembled WGS sequence"/>
</dbReference>
<sequence>MAKVFDERRAIFVPASRPHPECTEYRTLGDTRTGAEI</sequence>
<keyword evidence="2" id="KW-1185">Reference proteome</keyword>
<reference evidence="1 2" key="1">
    <citation type="submission" date="2020-08" db="EMBL/GenBank/DDBJ databases">
        <title>Genomic Encyclopedia of Type Strains, Phase IV (KMG-IV): sequencing the most valuable type-strain genomes for metagenomic binning, comparative biology and taxonomic classification.</title>
        <authorList>
            <person name="Goeker M."/>
        </authorList>
    </citation>
    <scope>NUCLEOTIDE SEQUENCE [LARGE SCALE GENOMIC DNA]</scope>
    <source>
        <strain evidence="1 2">DSM 17075</strain>
    </source>
</reference>
<name>A0A840E1M5_9BACL</name>
<gene>
    <name evidence="1" type="ORF">GGR02_003533</name>
</gene>
<evidence type="ECO:0000313" key="2">
    <source>
        <dbReference type="Proteomes" id="UP000559598"/>
    </source>
</evidence>
<comment type="caution">
    <text evidence="1">The sequence shown here is derived from an EMBL/GenBank/DDBJ whole genome shotgun (WGS) entry which is preliminary data.</text>
</comment>
<protein>
    <submittedName>
        <fullName evidence="1">Uncharacterized protein</fullName>
    </submittedName>
</protein>
<dbReference type="EMBL" id="JACIDE010000045">
    <property type="protein sequence ID" value="MBB4075679.1"/>
    <property type="molecule type" value="Genomic_DNA"/>
</dbReference>
<proteinExistence type="predicted"/>